<feature type="domain" description="Aldehyde dehydrogenase" evidence="4">
    <location>
        <begin position="27"/>
        <end position="491"/>
    </location>
</feature>
<name>A0A2J5HNP3_9EURO</name>
<dbReference type="GO" id="GO:0004777">
    <property type="term" value="F:succinate-semialdehyde dehydrogenase (NAD+) activity"/>
    <property type="evidence" value="ECO:0007669"/>
    <property type="project" value="TreeGrafter"/>
</dbReference>
<dbReference type="GO" id="GO:0009450">
    <property type="term" value="P:gamma-aminobutyric acid catabolic process"/>
    <property type="evidence" value="ECO:0007669"/>
    <property type="project" value="TreeGrafter"/>
</dbReference>
<dbReference type="Gene3D" id="3.40.309.10">
    <property type="entry name" value="Aldehyde Dehydrogenase, Chain A, domain 2"/>
    <property type="match status" value="1"/>
</dbReference>
<evidence type="ECO:0000313" key="5">
    <source>
        <dbReference type="EMBL" id="PLN78808.1"/>
    </source>
</evidence>
<dbReference type="CDD" id="cd07103">
    <property type="entry name" value="ALDH_F5_SSADH_GabD"/>
    <property type="match status" value="1"/>
</dbReference>
<reference evidence="6" key="1">
    <citation type="submission" date="2017-12" db="EMBL/GenBank/DDBJ databases">
        <authorList>
            <consortium name="DOE Joint Genome Institute"/>
            <person name="Mondo S.J."/>
            <person name="Kjaerbolling I."/>
            <person name="Vesth T.C."/>
            <person name="Frisvad J.C."/>
            <person name="Nybo J.L."/>
            <person name="Theobald S."/>
            <person name="Kuo A."/>
            <person name="Bowyer P."/>
            <person name="Matsuda Y."/>
            <person name="Lyhne E.K."/>
            <person name="Kogle M.E."/>
            <person name="Clum A."/>
            <person name="Lipzen A."/>
            <person name="Salamov A."/>
            <person name="Ngan C.Y."/>
            <person name="Daum C."/>
            <person name="Chiniquy J."/>
            <person name="Barry K."/>
            <person name="LaButti K."/>
            <person name="Haridas S."/>
            <person name="Simmons B.A."/>
            <person name="Magnuson J.K."/>
            <person name="Mortensen U.H."/>
            <person name="Larsen T.O."/>
            <person name="Grigoriev I.V."/>
            <person name="Baker S.E."/>
            <person name="Andersen M.R."/>
            <person name="Nordberg H.P."/>
            <person name="Cantor M.N."/>
            <person name="Hua S.X."/>
        </authorList>
    </citation>
    <scope>NUCLEOTIDE SEQUENCE [LARGE SCALE GENOMIC DNA]</scope>
    <source>
        <strain evidence="6">IBT 19404</strain>
    </source>
</reference>
<dbReference type="PANTHER" id="PTHR43353:SF7">
    <property type="entry name" value="SUCCINATE SEMIALDEHYDE DEHYDROGENASE (EUROFUNG)"/>
    <property type="match status" value="1"/>
</dbReference>
<comment type="similarity">
    <text evidence="2">Belongs to the aldehyde dehydrogenase family.</text>
</comment>
<dbReference type="Proteomes" id="UP000235023">
    <property type="component" value="Unassembled WGS sequence"/>
</dbReference>
<organism evidence="5 6">
    <name type="scientific">Aspergillus taichungensis</name>
    <dbReference type="NCBI Taxonomy" id="482145"/>
    <lineage>
        <taxon>Eukaryota</taxon>
        <taxon>Fungi</taxon>
        <taxon>Dikarya</taxon>
        <taxon>Ascomycota</taxon>
        <taxon>Pezizomycotina</taxon>
        <taxon>Eurotiomycetes</taxon>
        <taxon>Eurotiomycetidae</taxon>
        <taxon>Eurotiales</taxon>
        <taxon>Aspergillaceae</taxon>
        <taxon>Aspergillus</taxon>
        <taxon>Aspergillus subgen. Circumdati</taxon>
    </lineage>
</organism>
<dbReference type="InterPro" id="IPR016163">
    <property type="entry name" value="Ald_DH_C"/>
</dbReference>
<dbReference type="InterPro" id="IPR015590">
    <property type="entry name" value="Aldehyde_DH_dom"/>
</dbReference>
<gene>
    <name evidence="5" type="ORF">BDW42DRAFT_187145</name>
</gene>
<evidence type="ECO:0000313" key="6">
    <source>
        <dbReference type="Proteomes" id="UP000235023"/>
    </source>
</evidence>
<dbReference type="FunFam" id="3.40.605.10:FF:000023">
    <property type="entry name" value="Succinate-semialdehyde dehydrogenase (Eurofung)"/>
    <property type="match status" value="1"/>
</dbReference>
<evidence type="ECO:0000256" key="3">
    <source>
        <dbReference type="ARBA" id="ARBA00023002"/>
    </source>
</evidence>
<dbReference type="SUPFAM" id="SSF53720">
    <property type="entry name" value="ALDH-like"/>
    <property type="match status" value="1"/>
</dbReference>
<dbReference type="Gene3D" id="3.40.605.10">
    <property type="entry name" value="Aldehyde Dehydrogenase, Chain A, domain 1"/>
    <property type="match status" value="1"/>
</dbReference>
<dbReference type="Pfam" id="PF00171">
    <property type="entry name" value="Aldedh"/>
    <property type="match status" value="1"/>
</dbReference>
<dbReference type="InterPro" id="IPR016162">
    <property type="entry name" value="Ald_DH_N"/>
</dbReference>
<dbReference type="PANTHER" id="PTHR43353">
    <property type="entry name" value="SUCCINATE-SEMIALDEHYDE DEHYDROGENASE, MITOCHONDRIAL"/>
    <property type="match status" value="1"/>
</dbReference>
<dbReference type="AlphaFoldDB" id="A0A2J5HNP3"/>
<dbReference type="EMBL" id="KZ559570">
    <property type="protein sequence ID" value="PLN78808.1"/>
    <property type="molecule type" value="Genomic_DNA"/>
</dbReference>
<accession>A0A2J5HNP3</accession>
<evidence type="ECO:0000259" key="4">
    <source>
        <dbReference type="Pfam" id="PF00171"/>
    </source>
</evidence>
<keyword evidence="3" id="KW-0560">Oxidoreductase</keyword>
<dbReference type="InterPro" id="IPR050740">
    <property type="entry name" value="Aldehyde_DH_Superfamily"/>
</dbReference>
<keyword evidence="6" id="KW-1185">Reference proteome</keyword>
<comment type="pathway">
    <text evidence="1">Amino-acid degradation; 4-aminobutanoate degradation.</text>
</comment>
<sequence>MTDVYQLPFTLRDPTLFHDDSFVGDRWVPARSGARFEVRDPGTDRPWASCPVNTVDDVPAAVETAHTAFESFRRTTPRQRAQWLMRWDNLVRENRDDLAQILTHETGKPLAEAYGELDYAVSFLWWFSGEAERIHGSLSVPAIPNRRILTVKQPIGVAVALVPWNFPVAMILRKAGAALAAGCPLIIKPSPETPLTTLAVAELGRRAGLPAGVLTVLTTDLAATPALSEALCTHPLVGKVSFTGSTAVGKLIAAHCAKGLKKLTLELGGNCPFLVFDDANLDQALDALMALKWRHAGQACITANRIYVQSGIYDRFAAALTERTAALVIGHGAKAGTTLGPVTTPRGLDKAERQVEDARRLGADVLLGGGRVEGESGYFFAPTILGGMTAEMLVSQEETFAPIAALYRFDEEAEAIRWANATSMGLASYAFTKNVDRLWRLLEALEAGMVGLNTGNASAAESPFGGMKESGYGKESGREVAVDEYLVTKTVTLTLEM</sequence>
<dbReference type="GO" id="GO:0005737">
    <property type="term" value="C:cytoplasm"/>
    <property type="evidence" value="ECO:0007669"/>
    <property type="project" value="TreeGrafter"/>
</dbReference>
<protein>
    <submittedName>
        <fullName evidence="5">Aldehyde dehydrogenase</fullName>
    </submittedName>
</protein>
<evidence type="ECO:0000256" key="1">
    <source>
        <dbReference type="ARBA" id="ARBA00005176"/>
    </source>
</evidence>
<dbReference type="OrthoDB" id="310895at2759"/>
<evidence type="ECO:0000256" key="2">
    <source>
        <dbReference type="ARBA" id="ARBA00009986"/>
    </source>
</evidence>
<dbReference type="FunFam" id="3.40.309.10:FF:000004">
    <property type="entry name" value="Succinate-semialdehyde dehydrogenase I"/>
    <property type="match status" value="1"/>
</dbReference>
<dbReference type="InterPro" id="IPR016161">
    <property type="entry name" value="Ald_DH/histidinol_DH"/>
</dbReference>
<proteinExistence type="inferred from homology"/>